<dbReference type="EMBL" id="CAMXCT030000169">
    <property type="protein sequence ID" value="CAL4762243.1"/>
    <property type="molecule type" value="Genomic_DNA"/>
</dbReference>
<organism evidence="1">
    <name type="scientific">Cladocopium goreaui</name>
    <dbReference type="NCBI Taxonomy" id="2562237"/>
    <lineage>
        <taxon>Eukaryota</taxon>
        <taxon>Sar</taxon>
        <taxon>Alveolata</taxon>
        <taxon>Dinophyceae</taxon>
        <taxon>Suessiales</taxon>
        <taxon>Symbiodiniaceae</taxon>
        <taxon>Cladocopium</taxon>
    </lineage>
</organism>
<name>A0A9P1FG91_9DINO</name>
<sequence>MAVVPVVPATGVDDKEVIEIYKAAGFGPSELQALGFPLRTLRHAGFTPQEIQPLGDAHALATAGFTALELHKLGFSPEILRRAGFEAKDLWTLDLSLRQLRDLGCSLAELRRAAAELEKPLMMSTLRQLGFSYQDMRDAGCSAGELWQAACPLQTLRFLGFTVKDLRTSGFDLHQIRDAGFGKMEMIYAGYSKDDVLAAFSYMNPYINQRLDILLLLRMFGLAALARTLCTSTKALTAQFEHTILITEDGHEAGTSRFFGSFRIKTDKI</sequence>
<evidence type="ECO:0000313" key="3">
    <source>
        <dbReference type="EMBL" id="CAL4762243.1"/>
    </source>
</evidence>
<keyword evidence="4" id="KW-1185">Reference proteome</keyword>
<evidence type="ECO:0000313" key="2">
    <source>
        <dbReference type="EMBL" id="CAL1128306.1"/>
    </source>
</evidence>
<accession>A0A9P1FG91</accession>
<dbReference type="OrthoDB" id="411578at2759"/>
<dbReference type="EMBL" id="CAMXCT010000169">
    <property type="protein sequence ID" value="CAI3974931.1"/>
    <property type="molecule type" value="Genomic_DNA"/>
</dbReference>
<proteinExistence type="predicted"/>
<protein>
    <submittedName>
        <fullName evidence="3">IcmE/DotG protein</fullName>
    </submittedName>
</protein>
<dbReference type="AlphaFoldDB" id="A0A9P1FG91"/>
<dbReference type="InterPro" id="IPR057481">
    <property type="entry name" value="Decapeptide"/>
</dbReference>
<reference evidence="2" key="2">
    <citation type="submission" date="2024-04" db="EMBL/GenBank/DDBJ databases">
        <authorList>
            <person name="Chen Y."/>
            <person name="Shah S."/>
            <person name="Dougan E. K."/>
            <person name="Thang M."/>
            <person name="Chan C."/>
        </authorList>
    </citation>
    <scope>NUCLEOTIDE SEQUENCE [LARGE SCALE GENOMIC DNA]</scope>
</reference>
<evidence type="ECO:0000313" key="1">
    <source>
        <dbReference type="EMBL" id="CAI3974931.1"/>
    </source>
</evidence>
<dbReference type="Pfam" id="PF25296">
    <property type="entry name" value="Decapeptide"/>
    <property type="match status" value="1"/>
</dbReference>
<dbReference type="Proteomes" id="UP001152797">
    <property type="component" value="Unassembled WGS sequence"/>
</dbReference>
<reference evidence="1" key="1">
    <citation type="submission" date="2022-10" db="EMBL/GenBank/DDBJ databases">
        <authorList>
            <person name="Chen Y."/>
            <person name="Dougan E. K."/>
            <person name="Chan C."/>
            <person name="Rhodes N."/>
            <person name="Thang M."/>
        </authorList>
    </citation>
    <scope>NUCLEOTIDE SEQUENCE</scope>
</reference>
<comment type="caution">
    <text evidence="1">The sequence shown here is derived from an EMBL/GenBank/DDBJ whole genome shotgun (WGS) entry which is preliminary data.</text>
</comment>
<gene>
    <name evidence="1" type="ORF">C1SCF055_LOCUS3293</name>
</gene>
<dbReference type="EMBL" id="CAMXCT020000169">
    <property type="protein sequence ID" value="CAL1128306.1"/>
    <property type="molecule type" value="Genomic_DNA"/>
</dbReference>
<evidence type="ECO:0000313" key="4">
    <source>
        <dbReference type="Proteomes" id="UP001152797"/>
    </source>
</evidence>